<evidence type="ECO:0000313" key="2">
    <source>
        <dbReference type="EMBL" id="PAU79556.1"/>
    </source>
</evidence>
<dbReference type="AlphaFoldDB" id="A0A2A2F292"/>
<name>A0A2A2F292_9GAMM</name>
<dbReference type="Pfam" id="PF04447">
    <property type="entry name" value="dATP-dGTP_PPHyd"/>
    <property type="match status" value="1"/>
</dbReference>
<evidence type="ECO:0000259" key="1">
    <source>
        <dbReference type="Pfam" id="PF04447"/>
    </source>
</evidence>
<comment type="caution">
    <text evidence="2">The sequence shown here is derived from an EMBL/GenBank/DDBJ whole genome shotgun (WGS) entry which is preliminary data.</text>
</comment>
<accession>A0A2A2F292</accession>
<reference evidence="2 3" key="1">
    <citation type="submission" date="2017-08" db="EMBL/GenBank/DDBJ databases">
        <title>Halomonas alkalisoli sp. nov., isolated from saline alkaline soil.</title>
        <authorList>
            <person name="Wang D."/>
            <person name="Zhang G."/>
        </authorList>
    </citation>
    <scope>NUCLEOTIDE SEQUENCE [LARGE SCALE GENOMIC DNA]</scope>
    <source>
        <strain evidence="2 3">WRN001</strain>
    </source>
</reference>
<dbReference type="EMBL" id="NSKB01000001">
    <property type="protein sequence ID" value="PAU79556.1"/>
    <property type="molecule type" value="Genomic_DNA"/>
</dbReference>
<dbReference type="InterPro" id="IPR007538">
    <property type="entry name" value="dATP/dGTP_dipphydrolase_MazZ"/>
</dbReference>
<sequence>MKRQIAFSTRAFGPGSRCQGVTDHIRKELKEIEAAPHDLEEWIDVASLALDGAWRAGYSAEEVAAGLGAKLVKNEGRDWPDWRTVDPTKAIEHNRQSEES</sequence>
<gene>
    <name evidence="2" type="ORF">CK498_02050</name>
</gene>
<proteinExistence type="predicted"/>
<organism evidence="2 3">
    <name type="scientific">Halomonas salipaludis</name>
    <dbReference type="NCBI Taxonomy" id="2032625"/>
    <lineage>
        <taxon>Bacteria</taxon>
        <taxon>Pseudomonadati</taxon>
        <taxon>Pseudomonadota</taxon>
        <taxon>Gammaproteobacteria</taxon>
        <taxon>Oceanospirillales</taxon>
        <taxon>Halomonadaceae</taxon>
        <taxon>Halomonas</taxon>
    </lineage>
</organism>
<feature type="domain" description="dATP/dGTP diphosphohydrolase MazZ" evidence="1">
    <location>
        <begin position="5"/>
        <end position="94"/>
    </location>
</feature>
<keyword evidence="3" id="KW-1185">Reference proteome</keyword>
<protein>
    <recommendedName>
        <fullName evidence="1">dATP/dGTP diphosphohydrolase MazZ domain-containing protein</fullName>
    </recommendedName>
</protein>
<evidence type="ECO:0000313" key="3">
    <source>
        <dbReference type="Proteomes" id="UP000217771"/>
    </source>
</evidence>
<dbReference type="Proteomes" id="UP000217771">
    <property type="component" value="Unassembled WGS sequence"/>
</dbReference>